<keyword evidence="4 6" id="KW-1133">Transmembrane helix</keyword>
<dbReference type="AlphaFoldDB" id="A0A1P9X4E9"/>
<dbReference type="GO" id="GO:0004713">
    <property type="term" value="F:protein tyrosine kinase activity"/>
    <property type="evidence" value="ECO:0007669"/>
    <property type="project" value="TreeGrafter"/>
</dbReference>
<dbReference type="STRING" id="1178516.AWR27_15315"/>
<dbReference type="PANTHER" id="PTHR32309:SF13">
    <property type="entry name" value="FERRIC ENTEROBACTIN TRANSPORT PROTEIN FEPE"/>
    <property type="match status" value="1"/>
</dbReference>
<evidence type="ECO:0000256" key="6">
    <source>
        <dbReference type="SAM" id="Phobius"/>
    </source>
</evidence>
<sequence length="348" mass="39612">MPFRNRFVGTLLPAIWHNRWRVGLVTLAFMLSGVAVALLLPEEFVSEARIIPEMTNGSGSVVKRLASVAGIGGLDFSDADDVDAVRPDLYPNILQSTPFLLYLINQRIKRQTGQATTVGEFLLPDTGVGWSWRQWLSSGRQLNRSANQNGLLQLTPRQRDIADDISGRLNTRLDTRSGIITISARMPDPLVAATVTQRAMTYLTRYVTEYRTGKARHDLRFCEQQLQTARQRYRDAQYALFMHNDRHKNVVLQTATIEKHRLDTELVLAQSVYNQLAQQREQIKLRVQERTPIFKTLEPPTIPHQRVSPKRTILVVLFTAVGLTIGSLMALLNQQPWDVLWQTFLKNN</sequence>
<dbReference type="KEGG" id="smon:AWR27_15315"/>
<accession>A0A1P9X4E9</accession>
<dbReference type="InterPro" id="IPR050445">
    <property type="entry name" value="Bact_polysacc_biosynth/exp"/>
</dbReference>
<comment type="subcellular location">
    <subcellularLocation>
        <location evidence="1">Cell membrane</location>
        <topology evidence="1">Multi-pass membrane protein</topology>
    </subcellularLocation>
</comment>
<evidence type="ECO:0000256" key="1">
    <source>
        <dbReference type="ARBA" id="ARBA00004651"/>
    </source>
</evidence>
<evidence type="ECO:0000313" key="9">
    <source>
        <dbReference type="Proteomes" id="UP000187941"/>
    </source>
</evidence>
<dbReference type="Pfam" id="PF02706">
    <property type="entry name" value="Wzz"/>
    <property type="match status" value="1"/>
</dbReference>
<evidence type="ECO:0000313" key="8">
    <source>
        <dbReference type="EMBL" id="AQG82520.1"/>
    </source>
</evidence>
<gene>
    <name evidence="8" type="ORF">AWR27_15315</name>
</gene>
<keyword evidence="2" id="KW-1003">Cell membrane</keyword>
<keyword evidence="3 6" id="KW-0812">Transmembrane</keyword>
<dbReference type="EMBL" id="CP014263">
    <property type="protein sequence ID" value="AQG82520.1"/>
    <property type="molecule type" value="Genomic_DNA"/>
</dbReference>
<keyword evidence="5 6" id="KW-0472">Membrane</keyword>
<feature type="domain" description="Polysaccharide chain length determinant N-terminal" evidence="7">
    <location>
        <begin position="10"/>
        <end position="63"/>
    </location>
</feature>
<evidence type="ECO:0000256" key="3">
    <source>
        <dbReference type="ARBA" id="ARBA00022692"/>
    </source>
</evidence>
<evidence type="ECO:0000256" key="2">
    <source>
        <dbReference type="ARBA" id="ARBA00022475"/>
    </source>
</evidence>
<name>A0A1P9X4E9_9BACT</name>
<evidence type="ECO:0000256" key="4">
    <source>
        <dbReference type="ARBA" id="ARBA00022989"/>
    </source>
</evidence>
<dbReference type="GO" id="GO:0005886">
    <property type="term" value="C:plasma membrane"/>
    <property type="evidence" value="ECO:0007669"/>
    <property type="project" value="UniProtKB-SubCell"/>
</dbReference>
<dbReference type="InterPro" id="IPR003856">
    <property type="entry name" value="LPS_length_determ_N"/>
</dbReference>
<proteinExistence type="predicted"/>
<reference evidence="8 9" key="1">
    <citation type="submission" date="2016-01" db="EMBL/GenBank/DDBJ databases">
        <authorList>
            <person name="Oliw E.H."/>
        </authorList>
    </citation>
    <scope>NUCLEOTIDE SEQUENCE [LARGE SCALE GENOMIC DNA]</scope>
    <source>
        <strain evidence="8 9">DY10</strain>
    </source>
</reference>
<keyword evidence="9" id="KW-1185">Reference proteome</keyword>
<protein>
    <recommendedName>
        <fullName evidence="7">Polysaccharide chain length determinant N-terminal domain-containing protein</fullName>
    </recommendedName>
</protein>
<evidence type="ECO:0000259" key="7">
    <source>
        <dbReference type="Pfam" id="PF02706"/>
    </source>
</evidence>
<dbReference type="Proteomes" id="UP000187941">
    <property type="component" value="Chromosome"/>
</dbReference>
<feature type="transmembrane region" description="Helical" evidence="6">
    <location>
        <begin position="313"/>
        <end position="332"/>
    </location>
</feature>
<feature type="transmembrane region" description="Helical" evidence="6">
    <location>
        <begin position="20"/>
        <end position="40"/>
    </location>
</feature>
<evidence type="ECO:0000256" key="5">
    <source>
        <dbReference type="ARBA" id="ARBA00023136"/>
    </source>
</evidence>
<dbReference type="PANTHER" id="PTHR32309">
    <property type="entry name" value="TYROSINE-PROTEIN KINASE"/>
    <property type="match status" value="1"/>
</dbReference>
<organism evidence="8 9">
    <name type="scientific">Spirosoma montaniterrae</name>
    <dbReference type="NCBI Taxonomy" id="1178516"/>
    <lineage>
        <taxon>Bacteria</taxon>
        <taxon>Pseudomonadati</taxon>
        <taxon>Bacteroidota</taxon>
        <taxon>Cytophagia</taxon>
        <taxon>Cytophagales</taxon>
        <taxon>Cytophagaceae</taxon>
        <taxon>Spirosoma</taxon>
    </lineage>
</organism>